<organism evidence="2 3">
    <name type="scientific">Neobacillus niacini</name>
    <dbReference type="NCBI Taxonomy" id="86668"/>
    <lineage>
        <taxon>Bacteria</taxon>
        <taxon>Bacillati</taxon>
        <taxon>Bacillota</taxon>
        <taxon>Bacilli</taxon>
        <taxon>Bacillales</taxon>
        <taxon>Bacillaceae</taxon>
        <taxon>Neobacillus</taxon>
    </lineage>
</organism>
<dbReference type="Gene3D" id="3.30.420.40">
    <property type="match status" value="2"/>
</dbReference>
<dbReference type="Proteomes" id="UP000548423">
    <property type="component" value="Unassembled WGS sequence"/>
</dbReference>
<dbReference type="GO" id="GO:0004340">
    <property type="term" value="F:glucokinase activity"/>
    <property type="evidence" value="ECO:0007669"/>
    <property type="project" value="UniProtKB-EC"/>
</dbReference>
<gene>
    <name evidence="2" type="ORF">F4694_002634</name>
</gene>
<dbReference type="PANTHER" id="PTHR18964:SF149">
    <property type="entry name" value="BIFUNCTIONAL UDP-N-ACETYLGLUCOSAMINE 2-EPIMERASE_N-ACETYLMANNOSAMINE KINASE"/>
    <property type="match status" value="1"/>
</dbReference>
<name>A0A852TCY6_9BACI</name>
<proteinExistence type="inferred from homology"/>
<reference evidence="3" key="1">
    <citation type="submission" date="2020-07" db="EMBL/GenBank/DDBJ databases">
        <authorList>
            <person name="Partida-Martinez L."/>
            <person name="Huntemann M."/>
            <person name="Clum A."/>
            <person name="Wang J."/>
            <person name="Palaniappan K."/>
            <person name="Ritter S."/>
            <person name="Chen I.-M."/>
            <person name="Stamatis D."/>
            <person name="Reddy T."/>
            <person name="O'Malley R."/>
            <person name="Daum C."/>
            <person name="Shapiro N."/>
            <person name="Ivanova N."/>
            <person name="Kyrpides N."/>
            <person name="Woyke T."/>
        </authorList>
    </citation>
    <scope>NUCLEOTIDE SEQUENCE [LARGE SCALE GENOMIC DNA]</scope>
    <source>
        <strain evidence="3">AT2.8</strain>
    </source>
</reference>
<sequence>MYNHYYLAFDVGGLFINGVVLNSRGEIMPNSESYFPSKSDVGREELLNHFVQIICRQIGKILDKYFIIDGIGFAFPGPFDYQKGVSFISKVNKFESLYGVDLRNELTMRLRQQKVFFLHAAQPFRIVFENNANMFALGEWVTGKAKDYHRVMFLTLGNGTGSAFMENGEIIKNREDVPPNGWVYCHPFRESIVDDYLSTRGILRIAQQLNVNPNIGLKEIADAARSGHKDEKEVFHRFGELLGEMLLIFIKPFQPDAVVIGGQIAKSYDLFMGQVHRALDNQQVSILFLDRTSYPTFVGLSKAITLEKEGQEIEKSEFRL</sequence>
<reference evidence="3" key="2">
    <citation type="submission" date="2020-08" db="EMBL/GenBank/DDBJ databases">
        <title>The Agave Microbiome: Exploring the role of microbial communities in plant adaptations to desert environments.</title>
        <authorList>
            <person name="Partida-Martinez L.P."/>
        </authorList>
    </citation>
    <scope>NUCLEOTIDE SEQUENCE [LARGE SCALE GENOMIC DNA]</scope>
    <source>
        <strain evidence="3">AT2.8</strain>
    </source>
</reference>
<dbReference type="AlphaFoldDB" id="A0A852TCY6"/>
<comment type="similarity">
    <text evidence="1">Belongs to the ROK (NagC/XylR) family.</text>
</comment>
<keyword evidence="2" id="KW-0808">Transferase</keyword>
<dbReference type="SUPFAM" id="SSF53067">
    <property type="entry name" value="Actin-like ATPase domain"/>
    <property type="match status" value="1"/>
</dbReference>
<evidence type="ECO:0000256" key="1">
    <source>
        <dbReference type="ARBA" id="ARBA00006479"/>
    </source>
</evidence>
<protein>
    <submittedName>
        <fullName evidence="2">Glucokinase</fullName>
        <ecNumber evidence="2">2.7.1.2</ecNumber>
    </submittedName>
</protein>
<evidence type="ECO:0000313" key="2">
    <source>
        <dbReference type="EMBL" id="NYE05859.1"/>
    </source>
</evidence>
<dbReference type="Pfam" id="PF00480">
    <property type="entry name" value="ROK"/>
    <property type="match status" value="1"/>
</dbReference>
<accession>A0A852TCY6</accession>
<dbReference type="PANTHER" id="PTHR18964">
    <property type="entry name" value="ROK (REPRESSOR, ORF, KINASE) FAMILY"/>
    <property type="match status" value="1"/>
</dbReference>
<dbReference type="EMBL" id="JACCBX010000005">
    <property type="protein sequence ID" value="NYE05859.1"/>
    <property type="molecule type" value="Genomic_DNA"/>
</dbReference>
<comment type="caution">
    <text evidence="2">The sequence shown here is derived from an EMBL/GenBank/DDBJ whole genome shotgun (WGS) entry which is preliminary data.</text>
</comment>
<dbReference type="InterPro" id="IPR000600">
    <property type="entry name" value="ROK"/>
</dbReference>
<dbReference type="InterPro" id="IPR043129">
    <property type="entry name" value="ATPase_NBD"/>
</dbReference>
<evidence type="ECO:0000313" key="3">
    <source>
        <dbReference type="Proteomes" id="UP000548423"/>
    </source>
</evidence>
<dbReference type="EC" id="2.7.1.2" evidence="2"/>